<evidence type="ECO:0000313" key="13">
    <source>
        <dbReference type="Proteomes" id="UP001154114"/>
    </source>
</evidence>
<dbReference type="Gene3D" id="3.30.1640.30">
    <property type="match status" value="1"/>
</dbReference>
<dbReference type="OrthoDB" id="9028152at2759"/>
<dbReference type="SUPFAM" id="SSF50494">
    <property type="entry name" value="Trypsin-like serine proteases"/>
    <property type="match status" value="1"/>
</dbReference>
<dbReference type="PROSITE" id="PS50240">
    <property type="entry name" value="TRYPSIN_DOM"/>
    <property type="match status" value="1"/>
</dbReference>
<protein>
    <recommendedName>
        <fullName evidence="9">CLIP domain-containing serine protease</fullName>
        <ecNumber evidence="8">3.4.21.-</ecNumber>
    </recommendedName>
</protein>
<comment type="similarity">
    <text evidence="7 9">Belongs to the peptidase S1 family. CLIP subfamily.</text>
</comment>
<keyword evidence="6" id="KW-0325">Glycoprotein</keyword>
<evidence type="ECO:0000256" key="7">
    <source>
        <dbReference type="ARBA" id="ARBA00024195"/>
    </source>
</evidence>
<dbReference type="FunFam" id="2.40.10.10:FF:000084">
    <property type="entry name" value="Serine protease easter"/>
    <property type="match status" value="1"/>
</dbReference>
<dbReference type="InterPro" id="IPR038565">
    <property type="entry name" value="CLIP_sf"/>
</dbReference>
<proteinExistence type="inferred from homology"/>
<comment type="domain">
    <text evidence="9">The clip domain consists of 35-55 residues which are 'knitted' together usually by 3 conserved disulfide bonds forming a clip-like compact structure.</text>
</comment>
<dbReference type="PROSITE" id="PS51888">
    <property type="entry name" value="CLIP"/>
    <property type="match status" value="1"/>
</dbReference>
<keyword evidence="3 8" id="KW-0378">Hydrolase</keyword>
<evidence type="ECO:0000256" key="8">
    <source>
        <dbReference type="RuleBase" id="RU363034"/>
    </source>
</evidence>
<feature type="signal peptide" evidence="9">
    <location>
        <begin position="1"/>
        <end position="25"/>
    </location>
</feature>
<dbReference type="CDD" id="cd00190">
    <property type="entry name" value="Tryp_SPc"/>
    <property type="match status" value="1"/>
</dbReference>
<keyword evidence="13" id="KW-1185">Reference proteome</keyword>
<keyword evidence="1 8" id="KW-0645">Protease</keyword>
<dbReference type="InterPro" id="IPR009003">
    <property type="entry name" value="Peptidase_S1_PA"/>
</dbReference>
<dbReference type="Pfam" id="PF12032">
    <property type="entry name" value="CLIP"/>
    <property type="match status" value="1"/>
</dbReference>
<dbReference type="GO" id="GO:0006508">
    <property type="term" value="P:proteolysis"/>
    <property type="evidence" value="ECO:0007669"/>
    <property type="project" value="UniProtKB-KW"/>
</dbReference>
<dbReference type="InterPro" id="IPR001314">
    <property type="entry name" value="Peptidase_S1A"/>
</dbReference>
<name>A0A9N8L4I2_CHRIL</name>
<evidence type="ECO:0000256" key="5">
    <source>
        <dbReference type="ARBA" id="ARBA00023157"/>
    </source>
</evidence>
<dbReference type="Proteomes" id="UP001154114">
    <property type="component" value="Chromosome 20"/>
</dbReference>
<evidence type="ECO:0000313" key="12">
    <source>
        <dbReference type="EMBL" id="CAD0203870.1"/>
    </source>
</evidence>
<comment type="subcellular location">
    <subcellularLocation>
        <location evidence="9">Secreted</location>
    </subcellularLocation>
</comment>
<feature type="chain" id="PRO_5040546398" description="CLIP domain-containing serine protease" evidence="9">
    <location>
        <begin position="26"/>
        <end position="387"/>
    </location>
</feature>
<gene>
    <name evidence="12" type="ORF">CINC_LOCUS6181</name>
</gene>
<dbReference type="InterPro" id="IPR001254">
    <property type="entry name" value="Trypsin_dom"/>
</dbReference>
<dbReference type="PANTHER" id="PTHR24256">
    <property type="entry name" value="TRYPTASE-RELATED"/>
    <property type="match status" value="1"/>
</dbReference>
<dbReference type="InterPro" id="IPR051487">
    <property type="entry name" value="Ser/Thr_Proteases_Immune/Dev"/>
</dbReference>
<dbReference type="GO" id="GO:0004252">
    <property type="term" value="F:serine-type endopeptidase activity"/>
    <property type="evidence" value="ECO:0007669"/>
    <property type="project" value="UniProtKB-UniRule"/>
</dbReference>
<keyword evidence="9" id="KW-0964">Secreted</keyword>
<dbReference type="InterPro" id="IPR018114">
    <property type="entry name" value="TRYPSIN_HIS"/>
</dbReference>
<dbReference type="SMART" id="SM00020">
    <property type="entry name" value="Tryp_SPc"/>
    <property type="match status" value="1"/>
</dbReference>
<dbReference type="PRINTS" id="PR00722">
    <property type="entry name" value="CHYMOTRYPSIN"/>
</dbReference>
<dbReference type="EC" id="3.4.21.-" evidence="8"/>
<evidence type="ECO:0000256" key="4">
    <source>
        <dbReference type="ARBA" id="ARBA00022825"/>
    </source>
</evidence>
<evidence type="ECO:0000256" key="2">
    <source>
        <dbReference type="ARBA" id="ARBA00022729"/>
    </source>
</evidence>
<dbReference type="AlphaFoldDB" id="A0A9N8L4I2"/>
<dbReference type="EMBL" id="LR824023">
    <property type="protein sequence ID" value="CAD0203870.1"/>
    <property type="molecule type" value="Genomic_DNA"/>
</dbReference>
<organism evidence="12 13">
    <name type="scientific">Chrysodeixis includens</name>
    <name type="common">Soybean looper</name>
    <name type="synonym">Pseudoplusia includens</name>
    <dbReference type="NCBI Taxonomy" id="689277"/>
    <lineage>
        <taxon>Eukaryota</taxon>
        <taxon>Metazoa</taxon>
        <taxon>Ecdysozoa</taxon>
        <taxon>Arthropoda</taxon>
        <taxon>Hexapoda</taxon>
        <taxon>Insecta</taxon>
        <taxon>Pterygota</taxon>
        <taxon>Neoptera</taxon>
        <taxon>Endopterygota</taxon>
        <taxon>Lepidoptera</taxon>
        <taxon>Glossata</taxon>
        <taxon>Ditrysia</taxon>
        <taxon>Noctuoidea</taxon>
        <taxon>Noctuidae</taxon>
        <taxon>Plusiinae</taxon>
        <taxon>Chrysodeixis</taxon>
    </lineage>
</organism>
<dbReference type="InterPro" id="IPR033116">
    <property type="entry name" value="TRYPSIN_SER"/>
</dbReference>
<dbReference type="InterPro" id="IPR043504">
    <property type="entry name" value="Peptidase_S1_PA_chymotrypsin"/>
</dbReference>
<evidence type="ECO:0000259" key="10">
    <source>
        <dbReference type="PROSITE" id="PS50240"/>
    </source>
</evidence>
<feature type="domain" description="Clip" evidence="11">
    <location>
        <begin position="27"/>
        <end position="76"/>
    </location>
</feature>
<feature type="domain" description="Peptidase S1" evidence="10">
    <location>
        <begin position="113"/>
        <end position="386"/>
    </location>
</feature>
<dbReference type="GO" id="GO:0005576">
    <property type="term" value="C:extracellular region"/>
    <property type="evidence" value="ECO:0007669"/>
    <property type="project" value="UniProtKB-SubCell"/>
</dbReference>
<dbReference type="Gene3D" id="2.40.10.10">
    <property type="entry name" value="Trypsin-like serine proteases"/>
    <property type="match status" value="2"/>
</dbReference>
<dbReference type="Pfam" id="PF00089">
    <property type="entry name" value="Trypsin"/>
    <property type="match status" value="1"/>
</dbReference>
<evidence type="ECO:0000259" key="11">
    <source>
        <dbReference type="PROSITE" id="PS51888"/>
    </source>
</evidence>
<sequence length="387" mass="41753">MMKSLCEKTVAIACVLVAALANAGAQRCNGGANCIGLSSCTGLFVQLQRGSTPQLTRLLRSLHCGFEDADSPMVCCPPEFLPRPGSTVQSRVSDPMSLLPNYRICGIQNHDRIVGGTQAEIDEHPWMALIRYDKPSGWGFYCGGVLISARYVLTAAHCVKGSDLPPNWRLSQVRLGEWNTSSEVDCFGDDCSGPVQDIPVEQIIAQENYIPEDSNQHHDIALLRLSYNAQFNDFVKPICLPLSNDLKFGSFEGSDMEVAGWGKTETLEGATGVSSQIYTGPNLSGTESDVKLKVRVPVVNIQRCASVYERVSRQIDDTQICAGGIAGQDSCRGDSGGPLMGIAPAANNWMVLGVVSYGPSPCGTQGWPGVYTRVGAYIDWILSKLRP</sequence>
<keyword evidence="5" id="KW-1015">Disulfide bond</keyword>
<dbReference type="FunFam" id="2.40.10.10:FF:000028">
    <property type="entry name" value="Serine protease easter"/>
    <property type="match status" value="1"/>
</dbReference>
<evidence type="ECO:0000256" key="1">
    <source>
        <dbReference type="ARBA" id="ARBA00022670"/>
    </source>
</evidence>
<evidence type="ECO:0000256" key="3">
    <source>
        <dbReference type="ARBA" id="ARBA00022801"/>
    </source>
</evidence>
<keyword evidence="4 8" id="KW-0720">Serine protease</keyword>
<evidence type="ECO:0000256" key="6">
    <source>
        <dbReference type="ARBA" id="ARBA00023180"/>
    </source>
</evidence>
<keyword evidence="2 9" id="KW-0732">Signal</keyword>
<evidence type="ECO:0000256" key="9">
    <source>
        <dbReference type="RuleBase" id="RU366078"/>
    </source>
</evidence>
<reference evidence="12" key="1">
    <citation type="submission" date="2021-12" db="EMBL/GenBank/DDBJ databases">
        <authorList>
            <person name="King R."/>
        </authorList>
    </citation>
    <scope>NUCLEOTIDE SEQUENCE</scope>
</reference>
<dbReference type="InterPro" id="IPR022700">
    <property type="entry name" value="CLIP"/>
</dbReference>
<dbReference type="PROSITE" id="PS00135">
    <property type="entry name" value="TRYPSIN_SER"/>
    <property type="match status" value="1"/>
</dbReference>
<accession>A0A9N8L4I2</accession>
<dbReference type="PROSITE" id="PS00134">
    <property type="entry name" value="TRYPSIN_HIS"/>
    <property type="match status" value="1"/>
</dbReference>